<protein>
    <submittedName>
        <fullName evidence="1">Uncharacterized protein</fullName>
    </submittedName>
</protein>
<keyword evidence="2" id="KW-1185">Reference proteome</keyword>
<dbReference type="Proteomes" id="UP000289738">
    <property type="component" value="Chromosome B10"/>
</dbReference>
<name>A0A444X383_ARAHY</name>
<accession>A0A444X383</accession>
<sequence>MGSISQNHAKLDLDTITDAIRPLVEADPSMKVKSIIAKVQSRFNYTVSYRKAWLVKQKAVAKIFVWLKTITAKMPRSRVQNYYPLQNFTKLAT</sequence>
<gene>
    <name evidence="1" type="ORF">Ahy_B10g103104</name>
</gene>
<reference evidence="1 2" key="1">
    <citation type="submission" date="2019-01" db="EMBL/GenBank/DDBJ databases">
        <title>Sequencing of cultivated peanut Arachis hypogaea provides insights into genome evolution and oil improvement.</title>
        <authorList>
            <person name="Chen X."/>
        </authorList>
    </citation>
    <scope>NUCLEOTIDE SEQUENCE [LARGE SCALE GENOMIC DNA]</scope>
    <source>
        <strain evidence="2">cv. Fuhuasheng</strain>
        <tissue evidence="1">Leaves</tissue>
    </source>
</reference>
<dbReference type="EMBL" id="SDMP01000020">
    <property type="protein sequence ID" value="RYQ84161.1"/>
    <property type="molecule type" value="Genomic_DNA"/>
</dbReference>
<proteinExistence type="predicted"/>
<organism evidence="1 2">
    <name type="scientific">Arachis hypogaea</name>
    <name type="common">Peanut</name>
    <dbReference type="NCBI Taxonomy" id="3818"/>
    <lineage>
        <taxon>Eukaryota</taxon>
        <taxon>Viridiplantae</taxon>
        <taxon>Streptophyta</taxon>
        <taxon>Embryophyta</taxon>
        <taxon>Tracheophyta</taxon>
        <taxon>Spermatophyta</taxon>
        <taxon>Magnoliopsida</taxon>
        <taxon>eudicotyledons</taxon>
        <taxon>Gunneridae</taxon>
        <taxon>Pentapetalae</taxon>
        <taxon>rosids</taxon>
        <taxon>fabids</taxon>
        <taxon>Fabales</taxon>
        <taxon>Fabaceae</taxon>
        <taxon>Papilionoideae</taxon>
        <taxon>50 kb inversion clade</taxon>
        <taxon>dalbergioids sensu lato</taxon>
        <taxon>Dalbergieae</taxon>
        <taxon>Pterocarpus clade</taxon>
        <taxon>Arachis</taxon>
    </lineage>
</organism>
<evidence type="ECO:0000313" key="1">
    <source>
        <dbReference type="EMBL" id="RYQ84161.1"/>
    </source>
</evidence>
<evidence type="ECO:0000313" key="2">
    <source>
        <dbReference type="Proteomes" id="UP000289738"/>
    </source>
</evidence>
<comment type="caution">
    <text evidence="1">The sequence shown here is derived from an EMBL/GenBank/DDBJ whole genome shotgun (WGS) entry which is preliminary data.</text>
</comment>
<dbReference type="AlphaFoldDB" id="A0A444X383"/>